<evidence type="ECO:0000313" key="1">
    <source>
        <dbReference type="EMBL" id="CAG8784480.1"/>
    </source>
</evidence>
<comment type="caution">
    <text evidence="1">The sequence shown here is derived from an EMBL/GenBank/DDBJ whole genome shotgun (WGS) entry which is preliminary data.</text>
</comment>
<dbReference type="Proteomes" id="UP000789405">
    <property type="component" value="Unassembled WGS sequence"/>
</dbReference>
<organism evidence="1 2">
    <name type="scientific">Dentiscutata erythropus</name>
    <dbReference type="NCBI Taxonomy" id="1348616"/>
    <lineage>
        <taxon>Eukaryota</taxon>
        <taxon>Fungi</taxon>
        <taxon>Fungi incertae sedis</taxon>
        <taxon>Mucoromycota</taxon>
        <taxon>Glomeromycotina</taxon>
        <taxon>Glomeromycetes</taxon>
        <taxon>Diversisporales</taxon>
        <taxon>Gigasporaceae</taxon>
        <taxon>Dentiscutata</taxon>
    </lineage>
</organism>
<gene>
    <name evidence="1" type="ORF">DERYTH_LOCUS20110</name>
</gene>
<dbReference type="EMBL" id="CAJVPY010023112">
    <property type="protein sequence ID" value="CAG8784480.1"/>
    <property type="molecule type" value="Genomic_DNA"/>
</dbReference>
<name>A0A9N9NY47_9GLOM</name>
<keyword evidence="2" id="KW-1185">Reference proteome</keyword>
<protein>
    <submittedName>
        <fullName evidence="1">13557_t:CDS:1</fullName>
    </submittedName>
</protein>
<sequence length="54" mass="6144">MSWARSLTPFQFNARVQSTQSVESFNTIIKKALNSASILCDVEQTINKRHDDES</sequence>
<evidence type="ECO:0000313" key="2">
    <source>
        <dbReference type="Proteomes" id="UP000789405"/>
    </source>
</evidence>
<feature type="non-terminal residue" evidence="1">
    <location>
        <position position="54"/>
    </location>
</feature>
<dbReference type="OrthoDB" id="2432629at2759"/>
<proteinExistence type="predicted"/>
<accession>A0A9N9NY47</accession>
<reference evidence="1" key="1">
    <citation type="submission" date="2021-06" db="EMBL/GenBank/DDBJ databases">
        <authorList>
            <person name="Kallberg Y."/>
            <person name="Tangrot J."/>
            <person name="Rosling A."/>
        </authorList>
    </citation>
    <scope>NUCLEOTIDE SEQUENCE</scope>
    <source>
        <strain evidence="1">MA453B</strain>
    </source>
</reference>
<dbReference type="AlphaFoldDB" id="A0A9N9NY47"/>